<name>A0A2T2N064_CORCC</name>
<proteinExistence type="predicted"/>
<accession>A0A2T2N064</accession>
<keyword evidence="4" id="KW-1185">Reference proteome</keyword>
<reference evidence="3 4" key="1">
    <citation type="journal article" date="2018" name="Front. Microbiol.">
        <title>Genome-Wide Analysis of Corynespora cassiicola Leaf Fall Disease Putative Effectors.</title>
        <authorList>
            <person name="Lopez D."/>
            <person name="Ribeiro S."/>
            <person name="Label P."/>
            <person name="Fumanal B."/>
            <person name="Venisse J.S."/>
            <person name="Kohler A."/>
            <person name="de Oliveira R.R."/>
            <person name="Labutti K."/>
            <person name="Lipzen A."/>
            <person name="Lail K."/>
            <person name="Bauer D."/>
            <person name="Ohm R.A."/>
            <person name="Barry K.W."/>
            <person name="Spatafora J."/>
            <person name="Grigoriev I.V."/>
            <person name="Martin F.M."/>
            <person name="Pujade-Renaud V."/>
        </authorList>
    </citation>
    <scope>NUCLEOTIDE SEQUENCE [LARGE SCALE GENOMIC DNA]</scope>
    <source>
        <strain evidence="3 4">Philippines</strain>
    </source>
</reference>
<gene>
    <name evidence="3" type="ORF">BS50DRAFT_595147</name>
</gene>
<evidence type="ECO:0000256" key="1">
    <source>
        <dbReference type="SAM" id="Coils"/>
    </source>
</evidence>
<organism evidence="3 4">
    <name type="scientific">Corynespora cassiicola Philippines</name>
    <dbReference type="NCBI Taxonomy" id="1448308"/>
    <lineage>
        <taxon>Eukaryota</taxon>
        <taxon>Fungi</taxon>
        <taxon>Dikarya</taxon>
        <taxon>Ascomycota</taxon>
        <taxon>Pezizomycotina</taxon>
        <taxon>Dothideomycetes</taxon>
        <taxon>Pleosporomycetidae</taxon>
        <taxon>Pleosporales</taxon>
        <taxon>Corynesporascaceae</taxon>
        <taxon>Corynespora</taxon>
    </lineage>
</organism>
<feature type="compositionally biased region" description="Basic and acidic residues" evidence="2">
    <location>
        <begin position="221"/>
        <end position="231"/>
    </location>
</feature>
<sequence length="544" mass="61806">MGKTRRPTGRSASAPYAIEKKSAPALRSRSVSIDESGDVRMSGVTDDESSVEFHVIIAKEGKWRLVSHGEKFECKSTEDKDFNQDNYIDRAKCDGFHPAHHHEELKRLRDEEGVEDFFKRIKVVRWAKYIHRGKSQTTCFIEYSKDGDTSEYQCSRSKLVTLLGKRRVDSMEERHSESFELPKTPEPPIKPCRQSRTYQSRNNDSPASNGDVESNGDGEYGDGKSQIKDESDVSSVEPARRNTKGAQFEFKRPQARPSALTTSLLNAEESTKTHPAGAQSYLILGIDQRYHAQHQNNKQCLIQNKSTKEYEFRRWGTIEKGVVSGKSTYIDGNHQCGLHPQADKFWIEQVKGHGGLKGIEYKVVGAAHFFSASGTTVSVTVLFRPKNEPEREQLQRQRKTSGYDYKGPVRCSYWTFRDAKGNVDRVYDILSKRDGGLHAIAMLKRGQSKPRRQIRSLSRGFSVVYTPELDASGTMTSFKSSTNAKLEALETKLQALETKLDDTEYAMDNVERKFQSMKRSITPAIHDRTSTSVEDHVRRSRRLR</sequence>
<feature type="region of interest" description="Disordered" evidence="2">
    <location>
        <begin position="173"/>
        <end position="257"/>
    </location>
</feature>
<evidence type="ECO:0000313" key="3">
    <source>
        <dbReference type="EMBL" id="PSN58812.1"/>
    </source>
</evidence>
<feature type="compositionally biased region" description="Polar residues" evidence="2">
    <location>
        <begin position="194"/>
        <end position="212"/>
    </location>
</feature>
<keyword evidence="1" id="KW-0175">Coiled coil</keyword>
<evidence type="ECO:0000256" key="2">
    <source>
        <dbReference type="SAM" id="MobiDB-lite"/>
    </source>
</evidence>
<evidence type="ECO:0000313" key="4">
    <source>
        <dbReference type="Proteomes" id="UP000240883"/>
    </source>
</evidence>
<dbReference type="AlphaFoldDB" id="A0A2T2N064"/>
<dbReference type="EMBL" id="KZ678193">
    <property type="protein sequence ID" value="PSN58812.1"/>
    <property type="molecule type" value="Genomic_DNA"/>
</dbReference>
<protein>
    <submittedName>
        <fullName evidence="3">Uncharacterized protein</fullName>
    </submittedName>
</protein>
<feature type="region of interest" description="Disordered" evidence="2">
    <location>
        <begin position="1"/>
        <end position="43"/>
    </location>
</feature>
<feature type="coiled-coil region" evidence="1">
    <location>
        <begin position="479"/>
        <end position="513"/>
    </location>
</feature>
<dbReference type="Proteomes" id="UP000240883">
    <property type="component" value="Unassembled WGS sequence"/>
</dbReference>